<name>A0AAV5BZL8_ELECO</name>
<dbReference type="Pfam" id="PF00635">
    <property type="entry name" value="Motile_Sperm"/>
    <property type="match status" value="1"/>
</dbReference>
<keyword evidence="5" id="KW-0472">Membrane</keyword>
<reference evidence="7" key="1">
    <citation type="journal article" date="2018" name="DNA Res.">
        <title>Multiple hybrid de novo genome assembly of finger millet, an orphan allotetraploid crop.</title>
        <authorList>
            <person name="Hatakeyama M."/>
            <person name="Aluri S."/>
            <person name="Balachadran M.T."/>
            <person name="Sivarajan S.R."/>
            <person name="Patrignani A."/>
            <person name="Gruter S."/>
            <person name="Poveda L."/>
            <person name="Shimizu-Inatsugi R."/>
            <person name="Baeten J."/>
            <person name="Francoijs K.J."/>
            <person name="Nataraja K.N."/>
            <person name="Reddy Y.A.N."/>
            <person name="Phadnis S."/>
            <person name="Ravikumar R.L."/>
            <person name="Schlapbach R."/>
            <person name="Sreeman S.M."/>
            <person name="Shimizu K.K."/>
        </authorList>
    </citation>
    <scope>NUCLEOTIDE SEQUENCE</scope>
</reference>
<comment type="similarity">
    <text evidence="2">Belongs to the VAMP-associated protein (VAP) (TC 9.B.17) family.</text>
</comment>
<evidence type="ECO:0000313" key="7">
    <source>
        <dbReference type="EMBL" id="GJM90983.1"/>
    </source>
</evidence>
<protein>
    <recommendedName>
        <fullName evidence="6">MSP domain-containing protein</fullName>
    </recommendedName>
</protein>
<dbReference type="SUPFAM" id="SSF49354">
    <property type="entry name" value="PapD-like"/>
    <property type="match status" value="1"/>
</dbReference>
<accession>A0AAV5BZL8</accession>
<dbReference type="InterPro" id="IPR016763">
    <property type="entry name" value="VAP"/>
</dbReference>
<feature type="domain" description="MSP" evidence="6">
    <location>
        <begin position="1"/>
        <end position="123"/>
    </location>
</feature>
<dbReference type="InterPro" id="IPR000535">
    <property type="entry name" value="MSP_dom"/>
</dbReference>
<dbReference type="EMBL" id="BQKI01000003">
    <property type="protein sequence ID" value="GJM90983.1"/>
    <property type="molecule type" value="Genomic_DNA"/>
</dbReference>
<dbReference type="PANTHER" id="PTHR10809">
    <property type="entry name" value="VESICLE-ASSOCIATED MEMBRANE PROTEIN-ASSOCIATED PROTEIN"/>
    <property type="match status" value="1"/>
</dbReference>
<comment type="caution">
    <text evidence="7">The sequence shown here is derived from an EMBL/GenBank/DDBJ whole genome shotgun (WGS) entry which is preliminary data.</text>
</comment>
<dbReference type="Gene3D" id="2.60.40.10">
    <property type="entry name" value="Immunoglobulins"/>
    <property type="match status" value="1"/>
</dbReference>
<evidence type="ECO:0000256" key="3">
    <source>
        <dbReference type="ARBA" id="ARBA00022692"/>
    </source>
</evidence>
<evidence type="ECO:0000259" key="6">
    <source>
        <dbReference type="PROSITE" id="PS50202"/>
    </source>
</evidence>
<evidence type="ECO:0000256" key="2">
    <source>
        <dbReference type="ARBA" id="ARBA00008932"/>
    </source>
</evidence>
<dbReference type="PANTHER" id="PTHR10809:SF6">
    <property type="entry name" value="AT11025P-RELATED"/>
    <property type="match status" value="1"/>
</dbReference>
<dbReference type="GO" id="GO:0005789">
    <property type="term" value="C:endoplasmic reticulum membrane"/>
    <property type="evidence" value="ECO:0007669"/>
    <property type="project" value="InterPro"/>
</dbReference>
<keyword evidence="4" id="KW-1133">Transmembrane helix</keyword>
<gene>
    <name evidence="7" type="primary">ga07316</name>
    <name evidence="7" type="ORF">PR202_ga07316</name>
</gene>
<evidence type="ECO:0000256" key="1">
    <source>
        <dbReference type="ARBA" id="ARBA00004211"/>
    </source>
</evidence>
<proteinExistence type="inferred from homology"/>
<dbReference type="PROSITE" id="PS50202">
    <property type="entry name" value="MSP"/>
    <property type="match status" value="1"/>
</dbReference>
<keyword evidence="3" id="KW-0812">Transmembrane</keyword>
<comment type="subcellular location">
    <subcellularLocation>
        <location evidence="1">Membrane</location>
        <topology evidence="1">Single-pass type IV membrane protein</topology>
    </subcellularLocation>
</comment>
<evidence type="ECO:0000256" key="5">
    <source>
        <dbReference type="ARBA" id="ARBA00023136"/>
    </source>
</evidence>
<dbReference type="InterPro" id="IPR013783">
    <property type="entry name" value="Ig-like_fold"/>
</dbReference>
<dbReference type="AlphaFoldDB" id="A0AAV5BZL8"/>
<evidence type="ECO:0000313" key="8">
    <source>
        <dbReference type="Proteomes" id="UP001054889"/>
    </source>
</evidence>
<dbReference type="GO" id="GO:0090158">
    <property type="term" value="P:endoplasmic reticulum membrane organization"/>
    <property type="evidence" value="ECO:0007669"/>
    <property type="project" value="TreeGrafter"/>
</dbReference>
<dbReference type="GO" id="GO:0061817">
    <property type="term" value="P:endoplasmic reticulum-plasma membrane tethering"/>
    <property type="evidence" value="ECO:0007669"/>
    <property type="project" value="TreeGrafter"/>
</dbReference>
<dbReference type="Proteomes" id="UP001054889">
    <property type="component" value="Unassembled WGS sequence"/>
</dbReference>
<keyword evidence="8" id="KW-1185">Reference proteome</keyword>
<organism evidence="7 8">
    <name type="scientific">Eleusine coracana subsp. coracana</name>
    <dbReference type="NCBI Taxonomy" id="191504"/>
    <lineage>
        <taxon>Eukaryota</taxon>
        <taxon>Viridiplantae</taxon>
        <taxon>Streptophyta</taxon>
        <taxon>Embryophyta</taxon>
        <taxon>Tracheophyta</taxon>
        <taxon>Spermatophyta</taxon>
        <taxon>Magnoliopsida</taxon>
        <taxon>Liliopsida</taxon>
        <taxon>Poales</taxon>
        <taxon>Poaceae</taxon>
        <taxon>PACMAD clade</taxon>
        <taxon>Chloridoideae</taxon>
        <taxon>Cynodonteae</taxon>
        <taxon>Eleusininae</taxon>
        <taxon>Eleusine</taxon>
    </lineage>
</organism>
<dbReference type="GO" id="GO:0005886">
    <property type="term" value="C:plasma membrane"/>
    <property type="evidence" value="ECO:0007669"/>
    <property type="project" value="TreeGrafter"/>
</dbReference>
<evidence type="ECO:0000256" key="4">
    <source>
        <dbReference type="ARBA" id="ARBA00022989"/>
    </source>
</evidence>
<sequence>MEFLQFDRQEVSFVFEANKKLSCLLKLTNKTDSYIAFNWKVTDHKNYSFLPNKGILLPRLICTTVITKRELEKPPPDLACNDKVLLQSTKVIESFTKNDIDMETFRKETGKVVNEVKLKVVLLLSD</sequence>
<reference evidence="7" key="2">
    <citation type="submission" date="2021-12" db="EMBL/GenBank/DDBJ databases">
        <title>Resequencing data analysis of finger millet.</title>
        <authorList>
            <person name="Hatakeyama M."/>
            <person name="Aluri S."/>
            <person name="Balachadran M.T."/>
            <person name="Sivarajan S.R."/>
            <person name="Poveda L."/>
            <person name="Shimizu-Inatsugi R."/>
            <person name="Schlapbach R."/>
            <person name="Sreeman S.M."/>
            <person name="Shimizu K.K."/>
        </authorList>
    </citation>
    <scope>NUCLEOTIDE SEQUENCE</scope>
</reference>
<dbReference type="InterPro" id="IPR008962">
    <property type="entry name" value="PapD-like_sf"/>
</dbReference>